<dbReference type="Gene3D" id="1.50.10.100">
    <property type="entry name" value="Chondroitin AC/alginate lyase"/>
    <property type="match status" value="1"/>
</dbReference>
<dbReference type="HOGENOM" id="CLU_031144_0_0_10"/>
<dbReference type="GO" id="GO:0042597">
    <property type="term" value="C:periplasmic space"/>
    <property type="evidence" value="ECO:0007669"/>
    <property type="project" value="InterPro"/>
</dbReference>
<dbReference type="OrthoDB" id="7210452at2"/>
<evidence type="ECO:0000256" key="3">
    <source>
        <dbReference type="SAM" id="SignalP"/>
    </source>
</evidence>
<evidence type="ECO:0000313" key="6">
    <source>
        <dbReference type="Proteomes" id="UP000008461"/>
    </source>
</evidence>
<dbReference type="EMBL" id="CP002691">
    <property type="protein sequence ID" value="AEE51609.1"/>
    <property type="molecule type" value="Genomic_DNA"/>
</dbReference>
<dbReference type="InterPro" id="IPR008929">
    <property type="entry name" value="Chondroitin_lyas"/>
</dbReference>
<feature type="domain" description="Alginate lyase" evidence="4">
    <location>
        <begin position="52"/>
        <end position="328"/>
    </location>
</feature>
<dbReference type="RefSeq" id="WP_013766148.1">
    <property type="nucleotide sequence ID" value="NC_015510.1"/>
</dbReference>
<proteinExistence type="predicted"/>
<dbReference type="KEGG" id="hhy:Halhy_3757"/>
<organism evidence="5 6">
    <name type="scientific">Haliscomenobacter hydrossis (strain ATCC 27775 / DSM 1100 / LMG 10767 / O)</name>
    <dbReference type="NCBI Taxonomy" id="760192"/>
    <lineage>
        <taxon>Bacteria</taxon>
        <taxon>Pseudomonadati</taxon>
        <taxon>Bacteroidota</taxon>
        <taxon>Saprospiria</taxon>
        <taxon>Saprospirales</taxon>
        <taxon>Haliscomenobacteraceae</taxon>
        <taxon>Haliscomenobacter</taxon>
    </lineage>
</organism>
<sequence>MAWKKNLLLLSLFLGSSFSLPAQNALDKVTKVLKKETLAQAHWALTQAPITVTAARCERSAGGLHDFYSEGDYWWPNPDDPQGPYIQRDGQSNPGNFTAHRKAMVRFSQIIGTLASAYRLSKNEKYVEQAFVHLRAWFIDEATRMNPSLLYAQAIKGRATGRGIGIIDMIQMMEVAQGVRVMEKAKSVNPAELQQIKSWFAQYLQWVSTHQYGIDEREAKNNHGTCWVMQVAVFAKLTSNQDLIEYCKNRFKTVLLPNQMDPDGSFPLELRRTKPYGYSLFNLDAMTSVCHILSDEKENLWKFTLPDGRTLKKAIDFMLPFVADKSTWTFPKDVMYWEEWPVAHPFLLFGYQQYPEKSWLDTWTKLEHFPQTEEVIRSLPIRNPLIWLEE</sequence>
<dbReference type="SUPFAM" id="SSF48230">
    <property type="entry name" value="Chondroitin AC/alginate lyase"/>
    <property type="match status" value="1"/>
</dbReference>
<accession>F4L122</accession>
<keyword evidence="2" id="KW-0456">Lyase</keyword>
<reference evidence="5 6" key="1">
    <citation type="journal article" date="2011" name="Stand. Genomic Sci.">
        <title>Complete genome sequence of Haliscomenobacter hydrossis type strain (O).</title>
        <authorList>
            <consortium name="US DOE Joint Genome Institute (JGI-PGF)"/>
            <person name="Daligault H."/>
            <person name="Lapidus A."/>
            <person name="Zeytun A."/>
            <person name="Nolan M."/>
            <person name="Lucas S."/>
            <person name="Del Rio T.G."/>
            <person name="Tice H."/>
            <person name="Cheng J.F."/>
            <person name="Tapia R."/>
            <person name="Han C."/>
            <person name="Goodwin L."/>
            <person name="Pitluck S."/>
            <person name="Liolios K."/>
            <person name="Pagani I."/>
            <person name="Ivanova N."/>
            <person name="Huntemann M."/>
            <person name="Mavromatis K."/>
            <person name="Mikhailova N."/>
            <person name="Pati A."/>
            <person name="Chen A."/>
            <person name="Palaniappan K."/>
            <person name="Land M."/>
            <person name="Hauser L."/>
            <person name="Brambilla E.M."/>
            <person name="Rohde M."/>
            <person name="Verbarg S."/>
            <person name="Goker M."/>
            <person name="Bristow J."/>
            <person name="Eisen J.A."/>
            <person name="Markowitz V."/>
            <person name="Hugenholtz P."/>
            <person name="Kyrpides N.C."/>
            <person name="Klenk H.P."/>
            <person name="Woyke T."/>
        </authorList>
    </citation>
    <scope>NUCLEOTIDE SEQUENCE [LARGE SCALE GENOMIC DNA]</scope>
    <source>
        <strain evidence="6">ATCC 27775 / DSM 1100 / LMG 10767 / O</strain>
    </source>
</reference>
<feature type="chain" id="PRO_5003316326" description="Alginate lyase domain-containing protein" evidence="3">
    <location>
        <begin position="23"/>
        <end position="390"/>
    </location>
</feature>
<reference key="2">
    <citation type="submission" date="2011-04" db="EMBL/GenBank/DDBJ databases">
        <title>Complete sequence of chromosome of Haliscomenobacter hydrossis DSM 1100.</title>
        <authorList>
            <consortium name="US DOE Joint Genome Institute (JGI-PGF)"/>
            <person name="Lucas S."/>
            <person name="Han J."/>
            <person name="Lapidus A."/>
            <person name="Bruce D."/>
            <person name="Goodwin L."/>
            <person name="Pitluck S."/>
            <person name="Peters L."/>
            <person name="Kyrpides N."/>
            <person name="Mavromatis K."/>
            <person name="Ivanova N."/>
            <person name="Ovchinnikova G."/>
            <person name="Pagani I."/>
            <person name="Daligault H."/>
            <person name="Detter J.C."/>
            <person name="Han C."/>
            <person name="Land M."/>
            <person name="Hauser L."/>
            <person name="Markowitz V."/>
            <person name="Cheng J.-F."/>
            <person name="Hugenholtz P."/>
            <person name="Woyke T."/>
            <person name="Wu D."/>
            <person name="Verbarg S."/>
            <person name="Frueling A."/>
            <person name="Brambilla E."/>
            <person name="Klenk H.-P."/>
            <person name="Eisen J.A."/>
        </authorList>
    </citation>
    <scope>NUCLEOTIDE SEQUENCE</scope>
    <source>
        <strain>DSM 1100</strain>
    </source>
</reference>
<feature type="signal peptide" evidence="3">
    <location>
        <begin position="1"/>
        <end position="22"/>
    </location>
</feature>
<evidence type="ECO:0000259" key="4">
    <source>
        <dbReference type="Pfam" id="PF05426"/>
    </source>
</evidence>
<dbReference type="InterPro" id="IPR008397">
    <property type="entry name" value="Alginate_lyase_dom"/>
</dbReference>
<name>F4L122_HALH1</name>
<protein>
    <recommendedName>
        <fullName evidence="4">Alginate lyase domain-containing protein</fullName>
    </recommendedName>
</protein>
<evidence type="ECO:0000256" key="1">
    <source>
        <dbReference type="ARBA" id="ARBA00022729"/>
    </source>
</evidence>
<gene>
    <name evidence="5" type="ordered locus">Halhy_3757</name>
</gene>
<evidence type="ECO:0000313" key="5">
    <source>
        <dbReference type="EMBL" id="AEE51609.1"/>
    </source>
</evidence>
<keyword evidence="6" id="KW-1185">Reference proteome</keyword>
<dbReference type="Proteomes" id="UP000008461">
    <property type="component" value="Chromosome"/>
</dbReference>
<keyword evidence="1 3" id="KW-0732">Signal</keyword>
<dbReference type="STRING" id="760192.Halhy_3757"/>
<dbReference type="GO" id="GO:0016829">
    <property type="term" value="F:lyase activity"/>
    <property type="evidence" value="ECO:0007669"/>
    <property type="project" value="UniProtKB-KW"/>
</dbReference>
<dbReference type="Pfam" id="PF05426">
    <property type="entry name" value="Alginate_lyase"/>
    <property type="match status" value="1"/>
</dbReference>
<dbReference type="eggNOG" id="ENOG502Z7SW">
    <property type="taxonomic scope" value="Bacteria"/>
</dbReference>
<dbReference type="AlphaFoldDB" id="F4L122"/>
<evidence type="ECO:0000256" key="2">
    <source>
        <dbReference type="ARBA" id="ARBA00023239"/>
    </source>
</evidence>